<dbReference type="AlphaFoldDB" id="A0A1J4MRQ4"/>
<evidence type="ECO:0000313" key="8">
    <source>
        <dbReference type="EMBL" id="OII76929.1"/>
    </source>
</evidence>
<keyword evidence="4 8" id="KW-0418">Kinase</keyword>
<dbReference type="Pfam" id="PF20143">
    <property type="entry name" value="NAD_kinase_C"/>
    <property type="match status" value="1"/>
</dbReference>
<dbReference type="VEuPathDB" id="CryptoDB:cand_022720"/>
<evidence type="ECO:0000256" key="4">
    <source>
        <dbReference type="ARBA" id="ARBA00022777"/>
    </source>
</evidence>
<dbReference type="HAMAP" id="MF_00361">
    <property type="entry name" value="NAD_kinase"/>
    <property type="match status" value="1"/>
</dbReference>
<dbReference type="Gene3D" id="2.60.200.30">
    <property type="entry name" value="Probable inorganic polyphosphate/atp-NAD kinase, domain 2"/>
    <property type="match status" value="1"/>
</dbReference>
<dbReference type="InterPro" id="IPR017438">
    <property type="entry name" value="ATP-NAD_kinase_N"/>
</dbReference>
<dbReference type="InterPro" id="IPR017437">
    <property type="entry name" value="ATP-NAD_kinase_PpnK-typ_C"/>
</dbReference>
<dbReference type="OrthoDB" id="24581at2759"/>
<keyword evidence="5" id="KW-0067">ATP-binding</keyword>
<dbReference type="Proteomes" id="UP000186804">
    <property type="component" value="Unassembled WGS sequence"/>
</dbReference>
<dbReference type="PANTHER" id="PTHR20275">
    <property type="entry name" value="NAD KINASE"/>
    <property type="match status" value="1"/>
</dbReference>
<dbReference type="RefSeq" id="XP_067068775.1">
    <property type="nucleotide sequence ID" value="XM_067212502.1"/>
</dbReference>
<dbReference type="FunFam" id="2.60.200.30:FF:000009">
    <property type="entry name" value="Poly(P)/ATP NAD kinase"/>
    <property type="match status" value="1"/>
</dbReference>
<evidence type="ECO:0000256" key="5">
    <source>
        <dbReference type="ARBA" id="ARBA00022840"/>
    </source>
</evidence>
<gene>
    <name evidence="8" type="ORF">cand_022720</name>
</gene>
<dbReference type="Gene3D" id="3.40.50.10330">
    <property type="entry name" value="Probable inorganic polyphosphate/atp-NAD kinase, domain 1"/>
    <property type="match status" value="1"/>
</dbReference>
<evidence type="ECO:0000256" key="1">
    <source>
        <dbReference type="ARBA" id="ARBA00010995"/>
    </source>
</evidence>
<name>A0A1J4MRQ4_9CRYT</name>
<evidence type="ECO:0000256" key="3">
    <source>
        <dbReference type="ARBA" id="ARBA00022741"/>
    </source>
</evidence>
<keyword evidence="2" id="KW-0808">Transferase</keyword>
<dbReference type="GeneID" id="92366456"/>
<keyword evidence="3" id="KW-0547">Nucleotide-binding</keyword>
<dbReference type="PANTHER" id="PTHR20275:SF0">
    <property type="entry name" value="NAD KINASE"/>
    <property type="match status" value="1"/>
</dbReference>
<evidence type="ECO:0000256" key="2">
    <source>
        <dbReference type="ARBA" id="ARBA00022679"/>
    </source>
</evidence>
<sequence>MYSIVKEYTDQSSMTNRHDLIFGDSVCRFSKSPQNILIIKRPKSPNATSLAIELGEFLFTVYNAILYCEEDALDDLNKYDSNFKFISITGIKEDLGEIIDLAICLGGDGTLLWLSHLFQTSVPPVVSIAMGSLGYMALFHYTRAHDIIDRIMKKRTFAVTLRSRLSLYALLEDGNINHTSCLNECVFERGNRHCLVSLDVYCSGCYFTRVFADGLILATPSGSTAYSMSAGGSIVHPKVPGILFTPICPHTLSFRPVILPESTELLIHVPNNSRNGVQVAADGRSVVELKTGEFAAIKMCPYPLPLVLCPQLYELSAKNMEFNSETKTRRRSVGEVPIRIMNSKSVSNELLNNSYINKQIEFEKSLYYPINEKIPPLTFVCPVCWKDYDCMCGLSGVNTVYIEGNQAYYKRDYWLDSLKISLDWNSQRTVQAPMDLTSVHSNSKTSNSYEQKITKFHSYNFNFPCKAFSKLDISEEQMIPQHAVCFLRKIRQLSHLSIDDRYGNYIVDHKVSCINPSKSSFNEYNCNYKSFCKTQTDKSVLFSSTNTENNSQYRKSTSKSRTPFFTPVKIPAVIILDRKVDE</sequence>
<keyword evidence="9" id="KW-1185">Reference proteome</keyword>
<reference evidence="8 9" key="1">
    <citation type="submission" date="2016-10" db="EMBL/GenBank/DDBJ databases">
        <title>Reductive evolution of mitochondrial metabolism and differential evolution of invasion-related proteins in Cryptosporidium.</title>
        <authorList>
            <person name="Liu S."/>
            <person name="Roellig D.M."/>
            <person name="Guo Y."/>
            <person name="Li N."/>
            <person name="Frace M.A."/>
            <person name="Tang K."/>
            <person name="Zhang L."/>
            <person name="Feng Y."/>
            <person name="Xiao L."/>
        </authorList>
    </citation>
    <scope>NUCLEOTIDE SEQUENCE [LARGE SCALE GENOMIC DNA]</scope>
    <source>
        <strain evidence="8">30847</strain>
    </source>
</reference>
<proteinExistence type="inferred from homology"/>
<dbReference type="GO" id="GO:0003951">
    <property type="term" value="F:NAD+ kinase activity"/>
    <property type="evidence" value="ECO:0007669"/>
    <property type="project" value="InterPro"/>
</dbReference>
<evidence type="ECO:0000313" key="9">
    <source>
        <dbReference type="Proteomes" id="UP000186804"/>
    </source>
</evidence>
<organism evidence="8 9">
    <name type="scientific">Cryptosporidium andersoni</name>
    <dbReference type="NCBI Taxonomy" id="117008"/>
    <lineage>
        <taxon>Eukaryota</taxon>
        <taxon>Sar</taxon>
        <taxon>Alveolata</taxon>
        <taxon>Apicomplexa</taxon>
        <taxon>Conoidasida</taxon>
        <taxon>Coccidia</taxon>
        <taxon>Eucoccidiorida</taxon>
        <taxon>Eimeriorina</taxon>
        <taxon>Cryptosporidiidae</taxon>
        <taxon>Cryptosporidium</taxon>
    </lineage>
</organism>
<keyword evidence="6" id="KW-0521">NADP</keyword>
<dbReference type="Pfam" id="PF01513">
    <property type="entry name" value="NAD_kinase"/>
    <property type="match status" value="1"/>
</dbReference>
<dbReference type="InterPro" id="IPR016064">
    <property type="entry name" value="NAD/diacylglycerol_kinase_sf"/>
</dbReference>
<dbReference type="SUPFAM" id="SSF111331">
    <property type="entry name" value="NAD kinase/diacylglycerol kinase-like"/>
    <property type="match status" value="1"/>
</dbReference>
<dbReference type="GO" id="GO:0019674">
    <property type="term" value="P:NAD+ metabolic process"/>
    <property type="evidence" value="ECO:0007669"/>
    <property type="project" value="InterPro"/>
</dbReference>
<evidence type="ECO:0000256" key="6">
    <source>
        <dbReference type="ARBA" id="ARBA00022857"/>
    </source>
</evidence>
<dbReference type="GO" id="GO:0006741">
    <property type="term" value="P:NADP+ biosynthetic process"/>
    <property type="evidence" value="ECO:0007669"/>
    <property type="project" value="InterPro"/>
</dbReference>
<evidence type="ECO:0000256" key="7">
    <source>
        <dbReference type="ARBA" id="ARBA00023027"/>
    </source>
</evidence>
<protein>
    <submittedName>
        <fullName evidence="8">NAD kinase family protein</fullName>
    </submittedName>
</protein>
<dbReference type="GO" id="GO:0005524">
    <property type="term" value="F:ATP binding"/>
    <property type="evidence" value="ECO:0007669"/>
    <property type="project" value="UniProtKB-KW"/>
</dbReference>
<comment type="similarity">
    <text evidence="1">Belongs to the NAD kinase family.</text>
</comment>
<dbReference type="EMBL" id="LRBS01000048">
    <property type="protein sequence ID" value="OII76929.1"/>
    <property type="molecule type" value="Genomic_DNA"/>
</dbReference>
<keyword evidence="7" id="KW-0520">NAD</keyword>
<dbReference type="InterPro" id="IPR002504">
    <property type="entry name" value="NADK"/>
</dbReference>
<accession>A0A1J4MRQ4</accession>
<comment type="caution">
    <text evidence="8">The sequence shown here is derived from an EMBL/GenBank/DDBJ whole genome shotgun (WGS) entry which is preliminary data.</text>
</comment>